<evidence type="ECO:0000313" key="3">
    <source>
        <dbReference type="Proteomes" id="UP000321393"/>
    </source>
</evidence>
<evidence type="ECO:0000313" key="1">
    <source>
        <dbReference type="EMBL" id="KAA0047760.1"/>
    </source>
</evidence>
<sequence>MFATALGSVSASSFLSQIASIGASYAPSTSTSFSLVLPRPLSQSSSGVLHTLSPPPESVRRARVSSTFITSFFNCEGVSLLLMR</sequence>
<dbReference type="Proteomes" id="UP000321947">
    <property type="component" value="Unassembled WGS sequence"/>
</dbReference>
<proteinExistence type="predicted"/>
<organism evidence="2 4">
    <name type="scientific">Cucumis melo var. makuwa</name>
    <name type="common">Oriental melon</name>
    <dbReference type="NCBI Taxonomy" id="1194695"/>
    <lineage>
        <taxon>Eukaryota</taxon>
        <taxon>Viridiplantae</taxon>
        <taxon>Streptophyta</taxon>
        <taxon>Embryophyta</taxon>
        <taxon>Tracheophyta</taxon>
        <taxon>Spermatophyta</taxon>
        <taxon>Magnoliopsida</taxon>
        <taxon>eudicotyledons</taxon>
        <taxon>Gunneridae</taxon>
        <taxon>Pentapetalae</taxon>
        <taxon>rosids</taxon>
        <taxon>fabids</taxon>
        <taxon>Cucurbitales</taxon>
        <taxon>Cucurbitaceae</taxon>
        <taxon>Benincaseae</taxon>
        <taxon>Cucumis</taxon>
    </lineage>
</organism>
<dbReference type="EMBL" id="SSTE01013075">
    <property type="protein sequence ID" value="KAA0047760.1"/>
    <property type="molecule type" value="Genomic_DNA"/>
</dbReference>
<evidence type="ECO:0000313" key="2">
    <source>
        <dbReference type="EMBL" id="TYK02392.1"/>
    </source>
</evidence>
<comment type="caution">
    <text evidence="2">The sequence shown here is derived from an EMBL/GenBank/DDBJ whole genome shotgun (WGS) entry which is preliminary data.</text>
</comment>
<dbReference type="AlphaFoldDB" id="A0A5D3BUB2"/>
<name>A0A5D3BUB2_CUCMM</name>
<protein>
    <submittedName>
        <fullName evidence="2">Pheophytinase</fullName>
    </submittedName>
</protein>
<gene>
    <name evidence="2" type="ORF">E5676_scaffold155G00980</name>
    <name evidence="1" type="ORF">E6C27_scaffold1059G00220</name>
</gene>
<dbReference type="EMBL" id="SSTD01015655">
    <property type="protein sequence ID" value="TYK02392.1"/>
    <property type="molecule type" value="Genomic_DNA"/>
</dbReference>
<dbReference type="Proteomes" id="UP000321393">
    <property type="component" value="Unassembled WGS sequence"/>
</dbReference>
<evidence type="ECO:0000313" key="4">
    <source>
        <dbReference type="Proteomes" id="UP000321947"/>
    </source>
</evidence>
<accession>A0A5D3BUB2</accession>
<reference evidence="3 4" key="1">
    <citation type="submission" date="2019-08" db="EMBL/GenBank/DDBJ databases">
        <title>Draft genome sequences of two oriental melons (Cucumis melo L. var makuwa).</title>
        <authorList>
            <person name="Kwon S.-Y."/>
        </authorList>
    </citation>
    <scope>NUCLEOTIDE SEQUENCE [LARGE SCALE GENOMIC DNA]</scope>
    <source>
        <strain evidence="4">cv. Chang Bougi</strain>
        <strain evidence="3">cv. SW 3</strain>
        <tissue evidence="2">Leaf</tissue>
    </source>
</reference>